<feature type="domain" description="VPS9" evidence="1">
    <location>
        <begin position="563"/>
        <end position="716"/>
    </location>
</feature>
<accession>A0A1J4JJP4</accession>
<dbReference type="OrthoDB" id="10602197at2759"/>
<proteinExistence type="predicted"/>
<reference evidence="2" key="1">
    <citation type="submission" date="2016-10" db="EMBL/GenBank/DDBJ databases">
        <authorList>
            <person name="Benchimol M."/>
            <person name="Almeida L.G."/>
            <person name="Vasconcelos A.T."/>
            <person name="Perreira-Neves A."/>
            <person name="Rosa I.A."/>
            <person name="Tasca T."/>
            <person name="Bogo M.R."/>
            <person name="de Souza W."/>
        </authorList>
    </citation>
    <scope>NUCLEOTIDE SEQUENCE [LARGE SCALE GENOMIC DNA]</scope>
    <source>
        <strain evidence="2">K</strain>
    </source>
</reference>
<gene>
    <name evidence="2" type="ORF">TRFO_34149</name>
</gene>
<evidence type="ECO:0000313" key="2">
    <source>
        <dbReference type="EMBL" id="OHS99382.1"/>
    </source>
</evidence>
<evidence type="ECO:0000259" key="1">
    <source>
        <dbReference type="PROSITE" id="PS51205"/>
    </source>
</evidence>
<comment type="caution">
    <text evidence="2">The sequence shown here is derived from an EMBL/GenBank/DDBJ whole genome shotgun (WGS) entry which is preliminary data.</text>
</comment>
<organism evidence="2 3">
    <name type="scientific">Tritrichomonas foetus</name>
    <dbReference type="NCBI Taxonomy" id="1144522"/>
    <lineage>
        <taxon>Eukaryota</taxon>
        <taxon>Metamonada</taxon>
        <taxon>Parabasalia</taxon>
        <taxon>Tritrichomonadida</taxon>
        <taxon>Tritrichomonadidae</taxon>
        <taxon>Tritrichomonas</taxon>
    </lineage>
</organism>
<sequence>MMDCFGQSERLSEMLLEVQNIIKREKVIEEFTHSRIDSLNKELIDIYDQILARRKLYMYSIGYYDDLYSSSVNPIYYTSLLDESKTYIPVAIKTPRIMIVHISYFRENISVLSKAVQYLVGNRQDLSNVLTYSVIPSIFGLLTKYSDQKYFLWFIDFIYKERKEIAIQMARSIFLIPEFIQYIRNIAESMKTQLSYIQGTSMAEQFLVEFLAGAKKCIHLCPRIFGKLSNMILAEDIYRESFFKELIRNPLFFGFIQIGDFDTLCEAIEFVLIESATRNNFIGDLTQILRGAKANPVENTYSNVANLIPAFQSVYYLTQYDTHLICCLASVVNQGEKCIPEDPPEEYTLHVIRESLPLIEQPNTNEENNILSHAEASFCSLLATSDTIPMLESSDMTTFLTMNLIDHVPAHLTIQQRSQFAVLKGYKKKYCHQVGKKISFSKFILELMKSIENKKKKVASSSDKLQQFATASIEMKRTRNVINEFVNLKKLALQYIIAEICFNEKPITPSQESFTSRSKFRQYFQEIIADWEHFAQKNHFPTDISNELLLIRSIKLYNYENMLKFNSDLIELDNFYENYQFNELEFHDENETLMNLIKNDANRFDNSIELFKSAYEVQSTLDSMQFISKAILSMNSVLGEFFQELGINEMTPTLFYIINRAKPSNFISKTEYLYRLFQSLSDYLTQSDYQKFVGFTALLHQTAALFFRNEGPNSVTESRFIQS</sequence>
<protein>
    <recommendedName>
        <fullName evidence="1">VPS9 domain-containing protein</fullName>
    </recommendedName>
</protein>
<dbReference type="InterPro" id="IPR003123">
    <property type="entry name" value="VPS9"/>
</dbReference>
<dbReference type="RefSeq" id="XP_068352519.1">
    <property type="nucleotide sequence ID" value="XM_068509498.1"/>
</dbReference>
<name>A0A1J4JJP4_9EUKA</name>
<dbReference type="EMBL" id="MLAK01001007">
    <property type="protein sequence ID" value="OHS99382.1"/>
    <property type="molecule type" value="Genomic_DNA"/>
</dbReference>
<dbReference type="GeneID" id="94844202"/>
<keyword evidence="3" id="KW-1185">Reference proteome</keyword>
<evidence type="ECO:0000313" key="3">
    <source>
        <dbReference type="Proteomes" id="UP000179807"/>
    </source>
</evidence>
<dbReference type="PROSITE" id="PS51205">
    <property type="entry name" value="VPS9"/>
    <property type="match status" value="1"/>
</dbReference>
<dbReference type="Proteomes" id="UP000179807">
    <property type="component" value="Unassembled WGS sequence"/>
</dbReference>
<dbReference type="AlphaFoldDB" id="A0A1J4JJP4"/>
<dbReference type="VEuPathDB" id="TrichDB:TRFO_34149"/>